<evidence type="ECO:0000313" key="4">
    <source>
        <dbReference type="Proteomes" id="UP000309544"/>
    </source>
</evidence>
<dbReference type="RefSeq" id="WP_139626342.1">
    <property type="nucleotide sequence ID" value="NZ_VDCI01000002.1"/>
</dbReference>
<sequence length="253" mass="29878">MLRVRRSWLTTRWFAWYSRRLFRRHFTTLRVAMSPELRAMDRRYPVIFYGNHAYWWDGFWSQLCTEELFHNSQNLHIIIGEPELRKHRFFTRLGAFSIDRQNPRSAVESVNYAADILSHTPHNGRQQALWLFPQGRIEHVDRRPLGFYQGTAAIIERTLRKKEALSAVSVVSRIEYLEEQKPELLLSFGKPELHRSGEGSISKKELTQAMESTTAQHLDRLRDEVMERNLHRYQILLEGTPSINRRMESGGGK</sequence>
<dbReference type="InterPro" id="IPR002123">
    <property type="entry name" value="Plipid/glycerol_acylTrfase"/>
</dbReference>
<dbReference type="CDD" id="cd06551">
    <property type="entry name" value="LPLAT"/>
    <property type="match status" value="1"/>
</dbReference>
<dbReference type="AlphaFoldDB" id="A0A5C4S1T5"/>
<reference evidence="3 4" key="1">
    <citation type="submission" date="2019-05" db="EMBL/GenBank/DDBJ databases">
        <title>Draft Whole-Genome sequence of the green sulfur bacterium Prosthecochloris vibrioformis DSM 260.</title>
        <authorList>
            <person name="Meyer T.E."/>
            <person name="Kyndt J.A."/>
        </authorList>
    </citation>
    <scope>NUCLEOTIDE SEQUENCE [LARGE SCALE GENOMIC DNA]</scope>
    <source>
        <strain evidence="3 4">DSM 260</strain>
    </source>
</reference>
<feature type="region of interest" description="Disordered" evidence="1">
    <location>
        <begin position="194"/>
        <end position="217"/>
    </location>
</feature>
<keyword evidence="3" id="KW-0808">Transferase</keyword>
<protein>
    <submittedName>
        <fullName evidence="3">Glycerol acyltransferase</fullName>
    </submittedName>
</protein>
<evidence type="ECO:0000256" key="1">
    <source>
        <dbReference type="SAM" id="MobiDB-lite"/>
    </source>
</evidence>
<evidence type="ECO:0000259" key="2">
    <source>
        <dbReference type="SMART" id="SM00563"/>
    </source>
</evidence>
<dbReference type="GO" id="GO:0016746">
    <property type="term" value="F:acyltransferase activity"/>
    <property type="evidence" value="ECO:0007669"/>
    <property type="project" value="UniProtKB-KW"/>
</dbReference>
<keyword evidence="3" id="KW-0012">Acyltransferase</keyword>
<keyword evidence="4" id="KW-1185">Reference proteome</keyword>
<dbReference type="EMBL" id="VDCI01000002">
    <property type="protein sequence ID" value="TNJ37420.1"/>
    <property type="molecule type" value="Genomic_DNA"/>
</dbReference>
<dbReference type="SMART" id="SM00563">
    <property type="entry name" value="PlsC"/>
    <property type="match status" value="1"/>
</dbReference>
<comment type="caution">
    <text evidence="3">The sequence shown here is derived from an EMBL/GenBank/DDBJ whole genome shotgun (WGS) entry which is preliminary data.</text>
</comment>
<dbReference type="Pfam" id="PF01553">
    <property type="entry name" value="Acyltransferase"/>
    <property type="match status" value="1"/>
</dbReference>
<organism evidence="3 4">
    <name type="scientific">Prosthecochloris vibrioformis</name>
    <name type="common">Chlorobium vibrioforme</name>
    <dbReference type="NCBI Taxonomy" id="1098"/>
    <lineage>
        <taxon>Bacteria</taxon>
        <taxon>Pseudomonadati</taxon>
        <taxon>Chlorobiota</taxon>
        <taxon>Chlorobiia</taxon>
        <taxon>Chlorobiales</taxon>
        <taxon>Chlorobiaceae</taxon>
        <taxon>Prosthecochloris</taxon>
    </lineage>
</organism>
<evidence type="ECO:0000313" key="3">
    <source>
        <dbReference type="EMBL" id="TNJ37420.1"/>
    </source>
</evidence>
<feature type="compositionally biased region" description="Basic and acidic residues" evidence="1">
    <location>
        <begin position="194"/>
        <end position="206"/>
    </location>
</feature>
<gene>
    <name evidence="3" type="ORF">FGF68_04215</name>
</gene>
<proteinExistence type="predicted"/>
<accession>A0A5C4S1T5</accession>
<feature type="domain" description="Phospholipid/glycerol acyltransferase" evidence="2">
    <location>
        <begin position="46"/>
        <end position="173"/>
    </location>
</feature>
<dbReference type="SUPFAM" id="SSF69593">
    <property type="entry name" value="Glycerol-3-phosphate (1)-acyltransferase"/>
    <property type="match status" value="1"/>
</dbReference>
<name>A0A5C4S1T5_PROVB</name>
<dbReference type="Proteomes" id="UP000309544">
    <property type="component" value="Unassembled WGS sequence"/>
</dbReference>